<feature type="transmembrane region" description="Helical" evidence="8">
    <location>
        <begin position="174"/>
        <end position="194"/>
    </location>
</feature>
<feature type="transmembrane region" description="Helical" evidence="8">
    <location>
        <begin position="278"/>
        <end position="298"/>
    </location>
</feature>
<keyword evidence="6 8" id="KW-0472">Membrane</keyword>
<feature type="region of interest" description="Disordered" evidence="7">
    <location>
        <begin position="1"/>
        <end position="22"/>
    </location>
</feature>
<feature type="transmembrane region" description="Helical" evidence="8">
    <location>
        <begin position="413"/>
        <end position="434"/>
    </location>
</feature>
<keyword evidence="4 8" id="KW-0812">Transmembrane</keyword>
<feature type="transmembrane region" description="Helical" evidence="8">
    <location>
        <begin position="87"/>
        <end position="105"/>
    </location>
</feature>
<evidence type="ECO:0000256" key="6">
    <source>
        <dbReference type="ARBA" id="ARBA00023136"/>
    </source>
</evidence>
<feature type="transmembrane region" description="Helical" evidence="8">
    <location>
        <begin position="446"/>
        <end position="469"/>
    </location>
</feature>
<dbReference type="InterPro" id="IPR011701">
    <property type="entry name" value="MFS"/>
</dbReference>
<dbReference type="SUPFAM" id="SSF103473">
    <property type="entry name" value="MFS general substrate transporter"/>
    <property type="match status" value="1"/>
</dbReference>
<dbReference type="Gene3D" id="1.20.1250.20">
    <property type="entry name" value="MFS general substrate transporter like domains"/>
    <property type="match status" value="2"/>
</dbReference>
<feature type="transmembrane region" description="Helical" evidence="8">
    <location>
        <begin position="142"/>
        <end position="162"/>
    </location>
</feature>
<feature type="transmembrane region" description="Helical" evidence="8">
    <location>
        <begin position="318"/>
        <end position="343"/>
    </location>
</feature>
<feature type="transmembrane region" description="Helical" evidence="8">
    <location>
        <begin position="117"/>
        <end position="135"/>
    </location>
</feature>
<organism evidence="10 11">
    <name type="scientific">Diplodia intermedia</name>
    <dbReference type="NCBI Taxonomy" id="856260"/>
    <lineage>
        <taxon>Eukaryota</taxon>
        <taxon>Fungi</taxon>
        <taxon>Dikarya</taxon>
        <taxon>Ascomycota</taxon>
        <taxon>Pezizomycotina</taxon>
        <taxon>Dothideomycetes</taxon>
        <taxon>Dothideomycetes incertae sedis</taxon>
        <taxon>Botryosphaeriales</taxon>
        <taxon>Botryosphaeriaceae</taxon>
        <taxon>Diplodia</taxon>
    </lineage>
</organism>
<evidence type="ECO:0000256" key="3">
    <source>
        <dbReference type="ARBA" id="ARBA00022448"/>
    </source>
</evidence>
<evidence type="ECO:0000256" key="8">
    <source>
        <dbReference type="SAM" id="Phobius"/>
    </source>
</evidence>
<dbReference type="PANTHER" id="PTHR23501">
    <property type="entry name" value="MAJOR FACILITATOR SUPERFAMILY"/>
    <property type="match status" value="1"/>
</dbReference>
<evidence type="ECO:0000256" key="1">
    <source>
        <dbReference type="ARBA" id="ARBA00004141"/>
    </source>
</evidence>
<dbReference type="EMBL" id="JAKEKT020000064">
    <property type="protein sequence ID" value="KAL1639415.1"/>
    <property type="molecule type" value="Genomic_DNA"/>
</dbReference>
<reference evidence="10 11" key="1">
    <citation type="journal article" date="2023" name="Plant Dis.">
        <title>First Report of Diplodia intermedia Causing Canker and Dieback Diseases on Apple Trees in Canada.</title>
        <authorList>
            <person name="Ellouze W."/>
            <person name="Ilyukhin E."/>
            <person name="Sulman M."/>
            <person name="Ali S."/>
        </authorList>
    </citation>
    <scope>NUCLEOTIDE SEQUENCE [LARGE SCALE GENOMIC DNA]</scope>
    <source>
        <strain evidence="10 11">M45-28</strain>
    </source>
</reference>
<dbReference type="PANTHER" id="PTHR23501:SF12">
    <property type="entry name" value="MAJOR FACILITATOR SUPERFAMILY (MFS) PROFILE DOMAIN-CONTAINING PROTEIN-RELATED"/>
    <property type="match status" value="1"/>
</dbReference>
<dbReference type="PROSITE" id="PS50850">
    <property type="entry name" value="MFS"/>
    <property type="match status" value="1"/>
</dbReference>
<feature type="transmembrane region" description="Helical" evidence="8">
    <location>
        <begin position="382"/>
        <end position="401"/>
    </location>
</feature>
<evidence type="ECO:0000256" key="4">
    <source>
        <dbReference type="ARBA" id="ARBA00022692"/>
    </source>
</evidence>
<protein>
    <recommendedName>
        <fullName evidence="9">Major facilitator superfamily (MFS) profile domain-containing protein</fullName>
    </recommendedName>
</protein>
<evidence type="ECO:0000256" key="7">
    <source>
        <dbReference type="SAM" id="MobiDB-lite"/>
    </source>
</evidence>
<keyword evidence="3" id="KW-0813">Transport</keyword>
<dbReference type="InterPro" id="IPR020846">
    <property type="entry name" value="MFS_dom"/>
</dbReference>
<dbReference type="Proteomes" id="UP001521184">
    <property type="component" value="Unassembled WGS sequence"/>
</dbReference>
<name>A0ABR3TJ61_9PEZI</name>
<feature type="transmembrane region" description="Helical" evidence="8">
    <location>
        <begin position="206"/>
        <end position="224"/>
    </location>
</feature>
<proteinExistence type="inferred from homology"/>
<sequence>MSDQTEKELATSPEPEASPKTRPVTGWRWAISVASVLSSVFLFALDTTVVREPRVRPTISHTHADSSSQVANVQADIVQDLGEIDKLPWLGAAFVLPAAALQLPWTKAYGLLNLKWLYIAHVVVFEAGSALAGAAPTMDAMVVGRAIAGIGGAGMYVGGITYFNVTTTPNERPIYVSLISPVWGLGTVLGPIVGGAFADSSATWRWGFYINLVIFAISAPAMLLTLPSIDLGAGLVWRERARRFDWLGCLVFCGWCISFIMAINFGGTHYAWDSADEIALWVFTGLLLPAFALTQWWHPLVAREYRLYPTQLLGNWRFIVLQVCAFSGAGVTYIPIYYIPLFFQFARGEASLEAAVRLLPFVFMVVVFSLGSGYLMSKAGYISPWFIGGSALGLIGSVLLYTLDTESSASRVYGYSVIVGIGGGCYLMSSFGAAPAVVKADEALDAVGALSVAQGMGLVFFVSVAGIIYQNLGYNFIAPLVPAELLDDARDLLAGSSSNLFASLDPNTGSRVTAAIVKALDNTYLPAVAVACLSFLCSLTLGAAKVPKGTVVAG</sequence>
<keyword evidence="11" id="KW-1185">Reference proteome</keyword>
<evidence type="ECO:0000313" key="11">
    <source>
        <dbReference type="Proteomes" id="UP001521184"/>
    </source>
</evidence>
<evidence type="ECO:0000313" key="10">
    <source>
        <dbReference type="EMBL" id="KAL1639415.1"/>
    </source>
</evidence>
<feature type="transmembrane region" description="Helical" evidence="8">
    <location>
        <begin position="26"/>
        <end position="45"/>
    </location>
</feature>
<evidence type="ECO:0000259" key="9">
    <source>
        <dbReference type="PROSITE" id="PS50850"/>
    </source>
</evidence>
<comment type="subcellular location">
    <subcellularLocation>
        <location evidence="1">Membrane</location>
        <topology evidence="1">Multi-pass membrane protein</topology>
    </subcellularLocation>
</comment>
<dbReference type="InterPro" id="IPR036259">
    <property type="entry name" value="MFS_trans_sf"/>
</dbReference>
<evidence type="ECO:0000256" key="5">
    <source>
        <dbReference type="ARBA" id="ARBA00022989"/>
    </source>
</evidence>
<feature type="transmembrane region" description="Helical" evidence="8">
    <location>
        <begin position="355"/>
        <end position="376"/>
    </location>
</feature>
<keyword evidence="5 8" id="KW-1133">Transmembrane helix</keyword>
<feature type="domain" description="Major facilitator superfamily (MFS) profile" evidence="9">
    <location>
        <begin position="32"/>
        <end position="554"/>
    </location>
</feature>
<accession>A0ABR3TJ61</accession>
<feature type="transmembrane region" description="Helical" evidence="8">
    <location>
        <begin position="244"/>
        <end position="266"/>
    </location>
</feature>
<gene>
    <name evidence="10" type="ORF">SLS58_007996</name>
</gene>
<evidence type="ECO:0000256" key="2">
    <source>
        <dbReference type="ARBA" id="ARBA00007520"/>
    </source>
</evidence>
<comment type="similarity">
    <text evidence="2">Belongs to the major facilitator superfamily. TCR/Tet family.</text>
</comment>
<comment type="caution">
    <text evidence="10">The sequence shown here is derived from an EMBL/GenBank/DDBJ whole genome shotgun (WGS) entry which is preliminary data.</text>
</comment>
<dbReference type="Pfam" id="PF07690">
    <property type="entry name" value="MFS_1"/>
    <property type="match status" value="1"/>
</dbReference>